<dbReference type="AlphaFoldDB" id="A0A7R9A7C1"/>
<feature type="compositionally biased region" description="Pro residues" evidence="1">
    <location>
        <begin position="136"/>
        <end position="145"/>
    </location>
</feature>
<reference evidence="3" key="1">
    <citation type="submission" date="2020-11" db="EMBL/GenBank/DDBJ databases">
        <authorList>
            <person name="Tran Van P."/>
        </authorList>
    </citation>
    <scope>NUCLEOTIDE SEQUENCE</scope>
</reference>
<sequence length="145" mass="15595">MANSDVQLFNYDILQLSFGCGIHTVTVKTAKMIRVAGWILIVIGIVLIGLAITNIAIQSDEGCEEWCGNVLGAFFSALACIIGGSLAINRVNRALKMLMINKRAGSYQQGFPSAFPQQPAYGYPGQQPPAFSQGYPGPPPDYRPS</sequence>
<feature type="transmembrane region" description="Helical" evidence="2">
    <location>
        <begin position="69"/>
        <end position="89"/>
    </location>
</feature>
<evidence type="ECO:0000256" key="1">
    <source>
        <dbReference type="SAM" id="MobiDB-lite"/>
    </source>
</evidence>
<keyword evidence="2" id="KW-0812">Transmembrane</keyword>
<name>A0A7R9A7C1_9CRUS</name>
<evidence type="ECO:0000313" key="4">
    <source>
        <dbReference type="Proteomes" id="UP000677054"/>
    </source>
</evidence>
<evidence type="ECO:0000256" key="2">
    <source>
        <dbReference type="SAM" id="Phobius"/>
    </source>
</evidence>
<feature type="compositionally biased region" description="Low complexity" evidence="1">
    <location>
        <begin position="116"/>
        <end position="130"/>
    </location>
</feature>
<keyword evidence="2" id="KW-0472">Membrane</keyword>
<feature type="region of interest" description="Disordered" evidence="1">
    <location>
        <begin position="115"/>
        <end position="145"/>
    </location>
</feature>
<protein>
    <submittedName>
        <fullName evidence="3">Uncharacterized protein</fullName>
    </submittedName>
</protein>
<keyword evidence="2" id="KW-1133">Transmembrane helix</keyword>
<proteinExistence type="predicted"/>
<organism evidence="3">
    <name type="scientific">Darwinula stevensoni</name>
    <dbReference type="NCBI Taxonomy" id="69355"/>
    <lineage>
        <taxon>Eukaryota</taxon>
        <taxon>Metazoa</taxon>
        <taxon>Ecdysozoa</taxon>
        <taxon>Arthropoda</taxon>
        <taxon>Crustacea</taxon>
        <taxon>Oligostraca</taxon>
        <taxon>Ostracoda</taxon>
        <taxon>Podocopa</taxon>
        <taxon>Podocopida</taxon>
        <taxon>Darwinulocopina</taxon>
        <taxon>Darwinuloidea</taxon>
        <taxon>Darwinulidae</taxon>
        <taxon>Darwinula</taxon>
    </lineage>
</organism>
<evidence type="ECO:0000313" key="3">
    <source>
        <dbReference type="EMBL" id="CAD7246558.1"/>
    </source>
</evidence>
<feature type="transmembrane region" description="Helical" evidence="2">
    <location>
        <begin position="35"/>
        <end position="57"/>
    </location>
</feature>
<gene>
    <name evidence="3" type="ORF">DSTB1V02_LOCUS6406</name>
</gene>
<dbReference type="Proteomes" id="UP000677054">
    <property type="component" value="Unassembled WGS sequence"/>
</dbReference>
<keyword evidence="4" id="KW-1185">Reference proteome</keyword>
<accession>A0A7R9A7C1</accession>
<dbReference type="EMBL" id="LR900684">
    <property type="protein sequence ID" value="CAD7246558.1"/>
    <property type="molecule type" value="Genomic_DNA"/>
</dbReference>
<dbReference type="EMBL" id="CAJPEV010001167">
    <property type="protein sequence ID" value="CAG0891136.1"/>
    <property type="molecule type" value="Genomic_DNA"/>
</dbReference>